<dbReference type="PANTHER" id="PTHR21021:SF16">
    <property type="entry name" value="TIP41-LIKE PROTEIN"/>
    <property type="match status" value="1"/>
</dbReference>
<dbReference type="GO" id="GO:0005829">
    <property type="term" value="C:cytosol"/>
    <property type="evidence" value="ECO:0007669"/>
    <property type="project" value="TreeGrafter"/>
</dbReference>
<evidence type="ECO:0000313" key="2">
    <source>
        <dbReference type="EMBL" id="ETV83070.1"/>
    </source>
</evidence>
<gene>
    <name evidence="2" type="ORF">H257_04809</name>
</gene>
<dbReference type="OrthoDB" id="10253878at2759"/>
<dbReference type="GeneID" id="20806805"/>
<dbReference type="AlphaFoldDB" id="W4GTM5"/>
<dbReference type="InterPro" id="IPR007303">
    <property type="entry name" value="TIP41-like"/>
</dbReference>
<dbReference type="VEuPathDB" id="FungiDB:H257_04809"/>
<organism evidence="2">
    <name type="scientific">Aphanomyces astaci</name>
    <name type="common">Crayfish plague agent</name>
    <dbReference type="NCBI Taxonomy" id="112090"/>
    <lineage>
        <taxon>Eukaryota</taxon>
        <taxon>Sar</taxon>
        <taxon>Stramenopiles</taxon>
        <taxon>Oomycota</taxon>
        <taxon>Saprolegniomycetes</taxon>
        <taxon>Saprolegniales</taxon>
        <taxon>Verrucalvaceae</taxon>
        <taxon>Aphanomyces</taxon>
    </lineage>
</organism>
<accession>W4GTM5</accession>
<dbReference type="PANTHER" id="PTHR21021">
    <property type="entry name" value="GAF/PUTATIVE CYTOSKELETAL PROTEIN"/>
    <property type="match status" value="1"/>
</dbReference>
<dbReference type="RefSeq" id="XP_009827741.1">
    <property type="nucleotide sequence ID" value="XM_009829439.1"/>
</dbReference>
<name>W4GTM5_APHAT</name>
<reference evidence="2" key="1">
    <citation type="submission" date="2013-12" db="EMBL/GenBank/DDBJ databases">
        <title>The Genome Sequence of Aphanomyces astaci APO3.</title>
        <authorList>
            <consortium name="The Broad Institute Genomics Platform"/>
            <person name="Russ C."/>
            <person name="Tyler B."/>
            <person name="van West P."/>
            <person name="Dieguez-Uribeondo J."/>
            <person name="Young S.K."/>
            <person name="Zeng Q."/>
            <person name="Gargeya S."/>
            <person name="Fitzgerald M."/>
            <person name="Abouelleil A."/>
            <person name="Alvarado L."/>
            <person name="Chapman S.B."/>
            <person name="Gainer-Dewar J."/>
            <person name="Goldberg J."/>
            <person name="Griggs A."/>
            <person name="Gujja S."/>
            <person name="Hansen M."/>
            <person name="Howarth C."/>
            <person name="Imamovic A."/>
            <person name="Ireland A."/>
            <person name="Larimer J."/>
            <person name="McCowan C."/>
            <person name="Murphy C."/>
            <person name="Pearson M."/>
            <person name="Poon T.W."/>
            <person name="Priest M."/>
            <person name="Roberts A."/>
            <person name="Saif S."/>
            <person name="Shea T."/>
            <person name="Sykes S."/>
            <person name="Wortman J."/>
            <person name="Nusbaum C."/>
            <person name="Birren B."/>
        </authorList>
    </citation>
    <scope>NUCLEOTIDE SEQUENCE [LARGE SCALE GENOMIC DNA]</scope>
    <source>
        <strain evidence="2">APO3</strain>
    </source>
</reference>
<dbReference type="GO" id="GO:0031929">
    <property type="term" value="P:TOR signaling"/>
    <property type="evidence" value="ECO:0007669"/>
    <property type="project" value="TreeGrafter"/>
</dbReference>
<evidence type="ECO:0008006" key="3">
    <source>
        <dbReference type="Google" id="ProtNLM"/>
    </source>
</evidence>
<proteinExistence type="inferred from homology"/>
<evidence type="ECO:0000256" key="1">
    <source>
        <dbReference type="ARBA" id="ARBA00006658"/>
    </source>
</evidence>
<dbReference type="InterPro" id="IPR051330">
    <property type="entry name" value="Phosphatase_reg/MetRdx"/>
</dbReference>
<dbReference type="EMBL" id="KI913121">
    <property type="protein sequence ID" value="ETV83070.1"/>
    <property type="molecule type" value="Genomic_DNA"/>
</dbReference>
<sequence>MATDTTTEVPEEVVDGNSRCFRFRGWKVETQKKAALSTVGRTHLSEACELPHIPLPEIVFGDNYLRLTHEPSGWTVSFNAHDALMTWAQHQRQDAHSTLTSYDVMYSCEYEGSIAEINQNGHHPTSTIEPTHDDIPLEKLREHTAILFYDHVSLFEDDIRDLGEVELSVKIRVMPFGFLVLCRYFARLDEKEIKLQDARYYHEFGSSIVLGDFEARAMSAADLRRVYFANQKKHVRQICSIIPIILIPCRRRRWSSRTSSPHGSFPRQTFCTPTQLRSSNRRTKLASKLPLQT</sequence>
<dbReference type="Pfam" id="PF04176">
    <property type="entry name" value="TIP41"/>
    <property type="match status" value="1"/>
</dbReference>
<comment type="similarity">
    <text evidence="1">Belongs to the TIP41 family.</text>
</comment>
<protein>
    <recommendedName>
        <fullName evidence="3">TIP41-like protein</fullName>
    </recommendedName>
</protein>